<dbReference type="InterPro" id="IPR011722">
    <property type="entry name" value="Hemimethylated_DNA-bd_dom"/>
</dbReference>
<dbReference type="Pfam" id="PF13369">
    <property type="entry name" value="Transglut_core2"/>
    <property type="match status" value="1"/>
</dbReference>
<evidence type="ECO:0000259" key="1">
    <source>
        <dbReference type="SMART" id="SM00992"/>
    </source>
</evidence>
<reference evidence="2" key="1">
    <citation type="journal article" date="2021" name="Sci. Adv.">
        <title>The American lobster genome reveals insights on longevity, neural, and immune adaptations.</title>
        <authorList>
            <person name="Polinski J.M."/>
            <person name="Zimin A.V."/>
            <person name="Clark K.F."/>
            <person name="Kohn A.B."/>
            <person name="Sadowski N."/>
            <person name="Timp W."/>
            <person name="Ptitsyn A."/>
            <person name="Khanna P."/>
            <person name="Romanova D.Y."/>
            <person name="Williams P."/>
            <person name="Greenwood S.J."/>
            <person name="Moroz L.L."/>
            <person name="Walt D.R."/>
            <person name="Bodnar A.G."/>
        </authorList>
    </citation>
    <scope>NUCLEOTIDE SEQUENCE</scope>
    <source>
        <strain evidence="2">GMGI-L3</strain>
    </source>
</reference>
<evidence type="ECO:0000313" key="2">
    <source>
        <dbReference type="EMBL" id="KAG7160058.1"/>
    </source>
</evidence>
<proteinExistence type="predicted"/>
<gene>
    <name evidence="2" type="primary">Fbxo21-L3</name>
    <name evidence="2" type="ORF">Hamer_G020857</name>
</gene>
<dbReference type="PANTHER" id="PTHR31350">
    <property type="entry name" value="SI:DKEY-261L7.2"/>
    <property type="match status" value="1"/>
</dbReference>
<dbReference type="EMBL" id="JAHLQT010031693">
    <property type="protein sequence ID" value="KAG7160058.1"/>
    <property type="molecule type" value="Genomic_DNA"/>
</dbReference>
<dbReference type="InterPro" id="IPR032698">
    <property type="entry name" value="SirB1_N"/>
</dbReference>
<dbReference type="GO" id="GO:0003677">
    <property type="term" value="F:DNA binding"/>
    <property type="evidence" value="ECO:0007669"/>
    <property type="project" value="InterPro"/>
</dbReference>
<keyword evidence="3" id="KW-1185">Reference proteome</keyword>
<dbReference type="Proteomes" id="UP000747542">
    <property type="component" value="Unassembled WGS sequence"/>
</dbReference>
<accession>A0A8J5MQH8</accession>
<dbReference type="SMART" id="SM00992">
    <property type="entry name" value="YccV-like"/>
    <property type="match status" value="1"/>
</dbReference>
<name>A0A8J5MQH8_HOMAM</name>
<dbReference type="InterPro" id="IPR001810">
    <property type="entry name" value="F-box_dom"/>
</dbReference>
<protein>
    <submittedName>
        <fullName evidence="2">F-box only protein 21-like 3</fullName>
    </submittedName>
</protein>
<dbReference type="OrthoDB" id="28868at2759"/>
<sequence>MESVYHYGKFDSLPDELLLKILCCDCITICDLGRAAATCTRLKNIVDTQDLWRQKLKYHWPKVWDELPNKNEVTDWREEVHQLLCFFQETHKLVSNLSPRLYQDLRLTANLHLTTPVYNEIDALISSTYYAPFYVLCALRTIVEDGAEYENMTEKYYALKVMSHVNQSICKQEWEEFMSCPPSHQSLEMGAMLMARWFQPHISDVSIKQMTNKIDSMAKACLNMLLSAHPDHPALTTPMIHRDQPLEESKWSTERCRQLFNCIIHVLFVQMRMTGSNEDYYQLKNSLLNEVLKSKKGIPIILSIVYKAVCHRLGLLLEPVNYPCYFVLRWKIPGTDEYEYIDVYNKGWFLTSEELREGRAAGVEKDESLLASCEPMQVFQRMIRNIMNVAQMQSQIFDLMELFCPATELMCLLIPTDRNVQELLLRIYYSSEVHFDRIVIGCRRLLAQGPSPLHEEMLSDCEQILKNQNESPKPIIPNQRNREIAYATGLVMQHKRYHYTCVIFGWDKECKMPAAWVRRMGVHNLQYKTKQPFYNVLVYDGSHRYAAQENLEVASDPNPVTHPDIGKYFKEFRETHYIPNNELQQQYPDDEPVRNENLRVRNFL</sequence>
<dbReference type="NCBIfam" id="TIGR02097">
    <property type="entry name" value="yccV"/>
    <property type="match status" value="1"/>
</dbReference>
<feature type="domain" description="Hemimethylated DNA-binding" evidence="1">
    <location>
        <begin position="483"/>
        <end position="580"/>
    </location>
</feature>
<evidence type="ECO:0000313" key="3">
    <source>
        <dbReference type="Proteomes" id="UP000747542"/>
    </source>
</evidence>
<organism evidence="2 3">
    <name type="scientific">Homarus americanus</name>
    <name type="common">American lobster</name>
    <dbReference type="NCBI Taxonomy" id="6706"/>
    <lineage>
        <taxon>Eukaryota</taxon>
        <taxon>Metazoa</taxon>
        <taxon>Ecdysozoa</taxon>
        <taxon>Arthropoda</taxon>
        <taxon>Crustacea</taxon>
        <taxon>Multicrustacea</taxon>
        <taxon>Malacostraca</taxon>
        <taxon>Eumalacostraca</taxon>
        <taxon>Eucarida</taxon>
        <taxon>Decapoda</taxon>
        <taxon>Pleocyemata</taxon>
        <taxon>Astacidea</taxon>
        <taxon>Nephropoidea</taxon>
        <taxon>Nephropidae</taxon>
        <taxon>Homarus</taxon>
    </lineage>
</organism>
<dbReference type="Pfam" id="PF12937">
    <property type="entry name" value="F-box-like"/>
    <property type="match status" value="1"/>
</dbReference>
<dbReference type="PANTHER" id="PTHR31350:SF21">
    <property type="entry name" value="F-BOX ONLY PROTEIN 21"/>
    <property type="match status" value="1"/>
</dbReference>
<comment type="caution">
    <text evidence="2">The sequence shown here is derived from an EMBL/GenBank/DDBJ whole genome shotgun (WGS) entry which is preliminary data.</text>
</comment>
<dbReference type="AlphaFoldDB" id="A0A8J5MQH8"/>
<dbReference type="Pfam" id="PF08755">
    <property type="entry name" value="YccV-like"/>
    <property type="match status" value="1"/>
</dbReference>